<dbReference type="PANTHER" id="PTHR42698:SF1">
    <property type="entry name" value="GTPASE ERA, MITOCHONDRIAL"/>
    <property type="match status" value="1"/>
</dbReference>
<dbReference type="WBParaSite" id="TASK_0000860601-mRNA-1">
    <property type="protein sequence ID" value="TASK_0000860601-mRNA-1"/>
    <property type="gene ID" value="TASK_0000860601"/>
</dbReference>
<evidence type="ECO:0000313" key="8">
    <source>
        <dbReference type="EMBL" id="VDK40651.1"/>
    </source>
</evidence>
<dbReference type="SUPFAM" id="SSF52540">
    <property type="entry name" value="P-loop containing nucleoside triphosphate hydrolases"/>
    <property type="match status" value="1"/>
</dbReference>
<dbReference type="PRINTS" id="PR00326">
    <property type="entry name" value="GTP1OBG"/>
</dbReference>
<organism evidence="10">
    <name type="scientific">Taenia asiatica</name>
    <name type="common">Asian tapeworm</name>
    <dbReference type="NCBI Taxonomy" id="60517"/>
    <lineage>
        <taxon>Eukaryota</taxon>
        <taxon>Metazoa</taxon>
        <taxon>Spiralia</taxon>
        <taxon>Lophotrochozoa</taxon>
        <taxon>Platyhelminthes</taxon>
        <taxon>Cestoda</taxon>
        <taxon>Eucestoda</taxon>
        <taxon>Cyclophyllidea</taxon>
        <taxon>Taeniidae</taxon>
        <taxon>Taenia</taxon>
    </lineage>
</organism>
<dbReference type="InterPro" id="IPR005225">
    <property type="entry name" value="Small_GTP-bd"/>
</dbReference>
<dbReference type="GO" id="GO:0005525">
    <property type="term" value="F:GTP binding"/>
    <property type="evidence" value="ECO:0007669"/>
    <property type="project" value="UniProtKB-KW"/>
</dbReference>
<dbReference type="NCBIfam" id="TIGR00231">
    <property type="entry name" value="small_GTP"/>
    <property type="match status" value="1"/>
</dbReference>
<evidence type="ECO:0000256" key="1">
    <source>
        <dbReference type="ARBA" id="ARBA00007921"/>
    </source>
</evidence>
<dbReference type="Pfam" id="PF01926">
    <property type="entry name" value="MMR_HSR1"/>
    <property type="match status" value="1"/>
</dbReference>
<feature type="region of interest" description="Disordered" evidence="6">
    <location>
        <begin position="310"/>
        <end position="332"/>
    </location>
</feature>
<dbReference type="Proteomes" id="UP000282613">
    <property type="component" value="Unassembled WGS sequence"/>
</dbReference>
<dbReference type="GO" id="GO:0043024">
    <property type="term" value="F:ribosomal small subunit binding"/>
    <property type="evidence" value="ECO:0007669"/>
    <property type="project" value="TreeGrafter"/>
</dbReference>
<evidence type="ECO:0000256" key="5">
    <source>
        <dbReference type="ARBA" id="ARBA00030975"/>
    </source>
</evidence>
<dbReference type="InterPro" id="IPR015946">
    <property type="entry name" value="KH_dom-like_a/b"/>
</dbReference>
<accession>A0A0R3WCZ2</accession>
<dbReference type="GO" id="GO:0000028">
    <property type="term" value="P:ribosomal small subunit assembly"/>
    <property type="evidence" value="ECO:0007669"/>
    <property type="project" value="TreeGrafter"/>
</dbReference>
<proteinExistence type="inferred from homology"/>
<evidence type="ECO:0000256" key="2">
    <source>
        <dbReference type="ARBA" id="ARBA00019149"/>
    </source>
</evidence>
<dbReference type="InterPro" id="IPR009019">
    <property type="entry name" value="KH_sf_prok-type"/>
</dbReference>
<keyword evidence="4" id="KW-0342">GTP-binding</keyword>
<reference evidence="8 9" key="2">
    <citation type="submission" date="2018-11" db="EMBL/GenBank/DDBJ databases">
        <authorList>
            <consortium name="Pathogen Informatics"/>
        </authorList>
    </citation>
    <scope>NUCLEOTIDE SEQUENCE [LARGE SCALE GENOMIC DNA]</scope>
</reference>
<dbReference type="EMBL" id="UYRS01018840">
    <property type="protein sequence ID" value="VDK40651.1"/>
    <property type="molecule type" value="Genomic_DNA"/>
</dbReference>
<dbReference type="GO" id="GO:0005759">
    <property type="term" value="C:mitochondrial matrix"/>
    <property type="evidence" value="ECO:0007669"/>
    <property type="project" value="TreeGrafter"/>
</dbReference>
<dbReference type="InterPro" id="IPR027417">
    <property type="entry name" value="P-loop_NTPase"/>
</dbReference>
<dbReference type="GO" id="GO:0019843">
    <property type="term" value="F:rRNA binding"/>
    <property type="evidence" value="ECO:0007669"/>
    <property type="project" value="TreeGrafter"/>
</dbReference>
<keyword evidence="3" id="KW-0547">Nucleotide-binding</keyword>
<keyword evidence="9" id="KW-1185">Reference proteome</keyword>
<dbReference type="STRING" id="60517.A0A0R3WCZ2"/>
<name>A0A0R3WCZ2_TAEAS</name>
<comment type="similarity">
    <text evidence="1">Belongs to the TRAFAC class TrmE-Era-EngA-EngB-Septin-like GTPase superfamily. Era GTPase family.</text>
</comment>
<evidence type="ECO:0000256" key="3">
    <source>
        <dbReference type="ARBA" id="ARBA00022741"/>
    </source>
</evidence>
<dbReference type="Gene3D" id="3.30.300.20">
    <property type="match status" value="1"/>
</dbReference>
<evidence type="ECO:0000256" key="6">
    <source>
        <dbReference type="SAM" id="MobiDB-lite"/>
    </source>
</evidence>
<dbReference type="PANTHER" id="PTHR42698">
    <property type="entry name" value="GTPASE ERA"/>
    <property type="match status" value="1"/>
</dbReference>
<evidence type="ECO:0000259" key="7">
    <source>
        <dbReference type="Pfam" id="PF01926"/>
    </source>
</evidence>
<evidence type="ECO:0000313" key="9">
    <source>
        <dbReference type="Proteomes" id="UP000282613"/>
    </source>
</evidence>
<dbReference type="CDD" id="cd22534">
    <property type="entry name" value="KH-II_Era"/>
    <property type="match status" value="1"/>
</dbReference>
<gene>
    <name evidence="8" type="ORF">TASK_LOCUS8607</name>
</gene>
<protein>
    <recommendedName>
        <fullName evidence="2">GTPase Era, mitochondrial</fullName>
    </recommendedName>
    <alternativeName>
        <fullName evidence="5">ERA-like protein 1</fullName>
    </alternativeName>
</protein>
<dbReference type="InterPro" id="IPR005662">
    <property type="entry name" value="GTPase_Era-like"/>
</dbReference>
<feature type="compositionally biased region" description="Low complexity" evidence="6">
    <location>
        <begin position="310"/>
        <end position="323"/>
    </location>
</feature>
<evidence type="ECO:0000256" key="4">
    <source>
        <dbReference type="ARBA" id="ARBA00023134"/>
    </source>
</evidence>
<dbReference type="Gene3D" id="3.40.50.300">
    <property type="entry name" value="P-loop containing nucleotide triphosphate hydrolases"/>
    <property type="match status" value="1"/>
</dbReference>
<dbReference type="AlphaFoldDB" id="A0A0R3WCZ2"/>
<dbReference type="OrthoDB" id="8954335at2759"/>
<evidence type="ECO:0000313" key="10">
    <source>
        <dbReference type="WBParaSite" id="TASK_0000860601-mRNA-1"/>
    </source>
</evidence>
<sequence length="663" mass="73865">MLLRRLIQKRPLQCFANQIRKSANASLVPTMLNNALRSHPVPRSKVEFLAKMLFMPSQSPPDSRLLKVAVVGFPNVGKSSLVNMLVSWRVCAVSGKAHTTRSKQTVVFTKDNIQLAFVDLPGLVSARQIRQFKLERTFIRDPHAAIFDADLVLVVVDASNKYARKALDPEVLKVLHFFADKESVLVLNKVISSQFFPTFTSTELFQVDKSLGDRTLLLETTRRLTGGLVGGRQAHCDAFTNKFNERAQLAARDGWARQHLSAEAIIFSLLPSEAHEAAQARLRHIEHLTALLSPTIQIESAPLLKASSSSANSCLPPSSAPSLQTSKGSGDLSQYRLKRETFEVDSYLVGEQDFTLQSQSNANDLAYSFTYPPSPEATAVPTERCVTDVEHQTIEDFFAHFKHSQDALSADERALTTSHTSNNQKGVGFVNEEERLEGMLEQVRMQMMLNSASKEEVALRRQKWRELSIRLQGVKHWGGFSQVFMVSAATGEGIDKLRNYLLERAKPDRQWVLSPSLVTDVEPSELIRMSVWAHCLDQLPKEIPYGLVVTVDECEHVRQAEGDDRVYVHVRLRCPNERIIKYVVGAEGRRIRAIASAVKQELSSLFQAPTVVKLAAEVVRPTHGSMRRMRAAQDFAEVFPNFDNCGGGNGNASQHAGIESAQV</sequence>
<reference evidence="10" key="1">
    <citation type="submission" date="2016-04" db="UniProtKB">
        <authorList>
            <consortium name="WormBaseParasite"/>
        </authorList>
    </citation>
    <scope>IDENTIFICATION</scope>
</reference>
<dbReference type="SUPFAM" id="SSF54814">
    <property type="entry name" value="Prokaryotic type KH domain (KH-domain type II)"/>
    <property type="match status" value="1"/>
</dbReference>
<dbReference type="InterPro" id="IPR006073">
    <property type="entry name" value="GTP-bd"/>
</dbReference>
<feature type="domain" description="G" evidence="7">
    <location>
        <begin position="67"/>
        <end position="189"/>
    </location>
</feature>